<dbReference type="EMBL" id="CADCVX010000533">
    <property type="protein sequence ID" value="CAA9532210.1"/>
    <property type="molecule type" value="Genomic_DNA"/>
</dbReference>
<name>A0A6J4TUX1_9SPHN</name>
<proteinExistence type="predicted"/>
<feature type="non-terminal residue" evidence="2">
    <location>
        <position position="1"/>
    </location>
</feature>
<protein>
    <submittedName>
        <fullName evidence="2">Cell wall hydrolyses involved in spore germination</fullName>
    </submittedName>
</protein>
<feature type="non-terminal residue" evidence="2">
    <location>
        <position position="251"/>
    </location>
</feature>
<feature type="region of interest" description="Disordered" evidence="1">
    <location>
        <begin position="23"/>
        <end position="45"/>
    </location>
</feature>
<feature type="region of interest" description="Disordered" evidence="1">
    <location>
        <begin position="148"/>
        <end position="170"/>
    </location>
</feature>
<dbReference type="AlphaFoldDB" id="A0A6J4TUX1"/>
<reference evidence="2" key="1">
    <citation type="submission" date="2020-02" db="EMBL/GenBank/DDBJ databases">
        <authorList>
            <person name="Meier V. D."/>
        </authorList>
    </citation>
    <scope>NUCLEOTIDE SEQUENCE</scope>
    <source>
        <strain evidence="2">AVDCRST_MAG91</strain>
    </source>
</reference>
<feature type="region of interest" description="Disordered" evidence="1">
    <location>
        <begin position="97"/>
        <end position="123"/>
    </location>
</feature>
<sequence length="251" mass="28228">VRIVSRRRFRRGYLRAERLYDGRRSFPSSRPRGHPVHPQPCDHDRHKWSADRFRTLHGVSAARPSGPERAFRPAGSACSASPIHPFDLCAVDRCRAGGRSGRDPARSRREEGARHAGAARRGAPFVGRRRPRARVPRRRDLLRIQGRAALGASRRGPGHRQPRQVGPVPQKLLRRRLSAQPILLRPRSRATADPAFQPALENRGRSGAHRRQRAPRPGRAQVALLPRALRVAELEADEPGRDGREPRLLSI</sequence>
<feature type="compositionally biased region" description="Basic residues" evidence="1">
    <location>
        <begin position="206"/>
        <end position="216"/>
    </location>
</feature>
<accession>A0A6J4TUX1</accession>
<feature type="compositionally biased region" description="Basic and acidic residues" evidence="1">
    <location>
        <begin position="97"/>
        <end position="114"/>
    </location>
</feature>
<evidence type="ECO:0000256" key="1">
    <source>
        <dbReference type="SAM" id="MobiDB-lite"/>
    </source>
</evidence>
<feature type="region of interest" description="Disordered" evidence="1">
    <location>
        <begin position="186"/>
        <end position="221"/>
    </location>
</feature>
<gene>
    <name evidence="2" type="ORF">AVDCRST_MAG91-3069</name>
</gene>
<organism evidence="2">
    <name type="scientific">uncultured Sphingomonadaceae bacterium</name>
    <dbReference type="NCBI Taxonomy" id="169976"/>
    <lineage>
        <taxon>Bacteria</taxon>
        <taxon>Pseudomonadati</taxon>
        <taxon>Pseudomonadota</taxon>
        <taxon>Alphaproteobacteria</taxon>
        <taxon>Sphingomonadales</taxon>
        <taxon>Sphingomonadaceae</taxon>
        <taxon>environmental samples</taxon>
    </lineage>
</organism>
<evidence type="ECO:0000313" key="2">
    <source>
        <dbReference type="EMBL" id="CAA9532210.1"/>
    </source>
</evidence>